<keyword evidence="2" id="KW-1185">Reference proteome</keyword>
<protein>
    <recommendedName>
        <fullName evidence="3">Restriction system protein</fullName>
    </recommendedName>
</protein>
<accession>A0ABV6QG78</accession>
<evidence type="ECO:0000313" key="2">
    <source>
        <dbReference type="Proteomes" id="UP001589890"/>
    </source>
</evidence>
<dbReference type="EMBL" id="JBHLTC010000006">
    <property type="protein sequence ID" value="MFC0623636.1"/>
    <property type="molecule type" value="Genomic_DNA"/>
</dbReference>
<proteinExistence type="predicted"/>
<name>A0ABV6QG78_9ACTN</name>
<reference evidence="1 2" key="1">
    <citation type="submission" date="2024-09" db="EMBL/GenBank/DDBJ databases">
        <authorList>
            <person name="Sun Q."/>
            <person name="Mori K."/>
        </authorList>
    </citation>
    <scope>NUCLEOTIDE SEQUENCE [LARGE SCALE GENOMIC DNA]</scope>
    <source>
        <strain evidence="1 2">CGMCC 1.15906</strain>
    </source>
</reference>
<gene>
    <name evidence="1" type="ORF">ACFFGN_06155</name>
</gene>
<evidence type="ECO:0000313" key="1">
    <source>
        <dbReference type="EMBL" id="MFC0623636.1"/>
    </source>
</evidence>
<organism evidence="1 2">
    <name type="scientific">Kribbella deserti</name>
    <dbReference type="NCBI Taxonomy" id="1926257"/>
    <lineage>
        <taxon>Bacteria</taxon>
        <taxon>Bacillati</taxon>
        <taxon>Actinomycetota</taxon>
        <taxon>Actinomycetes</taxon>
        <taxon>Propionibacteriales</taxon>
        <taxon>Kribbellaceae</taxon>
        <taxon>Kribbella</taxon>
    </lineage>
</organism>
<sequence length="456" mass="50946">MVLVTECNYGAGAWGSRKVSWGRERVSDTRASGVDMGRKRGFFAELQHQSAVAQRDRQRAQAAAVRDQIRAQREAERAYAAAQRAHLAAMRADEKAAAEAAREAKRLHVEAQESKVAAMNANLELSLSEIDNILEATLKVDDYVELERLRKVAEHPPFESQHQRPIPPPAPIEAPPPPVFQEPVAPKGLSALVGKKKHAESVAAARLAFSHQYHQWQTYSASIPMRQLEQLTAHKSAEDERIRRLAADRARYDQECGRRQREVDAANAELDTLIRNYEASTPEAVSEYIGIVFGNSVYPEDFSWSVDYEFDPDVQELRVSLEFPPPGGIPTARQYKYVKATDEITEAVQSQKEQRDRYKSVIENMVLRTLHEVWESDRSGKVESISLAGGVQHIDPATGQDVFTPLIAVAVDRRKFSSIDLTRVTPAETLKYLKAVVSKNPHALVRVDTSAGVRGH</sequence>
<dbReference type="Proteomes" id="UP001589890">
    <property type="component" value="Unassembled WGS sequence"/>
</dbReference>
<comment type="caution">
    <text evidence="1">The sequence shown here is derived from an EMBL/GenBank/DDBJ whole genome shotgun (WGS) entry which is preliminary data.</text>
</comment>
<evidence type="ECO:0008006" key="3">
    <source>
        <dbReference type="Google" id="ProtNLM"/>
    </source>
</evidence>